<dbReference type="EMBL" id="CP000656">
    <property type="protein sequence ID" value="ABP46704.1"/>
    <property type="molecule type" value="Genomic_DNA"/>
</dbReference>
<dbReference type="Gene3D" id="3.50.50.60">
    <property type="entry name" value="FAD/NAD(P)-binding domain"/>
    <property type="match status" value="1"/>
</dbReference>
<dbReference type="AlphaFoldDB" id="A4TE14"/>
<evidence type="ECO:0008006" key="2">
    <source>
        <dbReference type="Google" id="ProtNLM"/>
    </source>
</evidence>
<dbReference type="PANTHER" id="PTHR10668">
    <property type="entry name" value="PHYTOENE DEHYDROGENASE"/>
    <property type="match status" value="1"/>
</dbReference>
<reference evidence="1" key="1">
    <citation type="submission" date="2007-04" db="EMBL/GenBank/DDBJ databases">
        <authorList>
            <consortium name="US DOE Joint Genome Institute"/>
            <person name="Copeland A."/>
            <person name="Lucas S."/>
            <person name="Lapidus A."/>
            <person name="Barry K."/>
            <person name="Detter J.C."/>
            <person name="Glavina del Rio T."/>
            <person name="Hammon N."/>
            <person name="Israni S."/>
            <person name="Dalin E."/>
            <person name="Tice H."/>
            <person name="Pitluck S."/>
            <person name="Chain P."/>
            <person name="Malfatti S."/>
            <person name="Shin M."/>
            <person name="Vergez L."/>
            <person name="Schmutz J."/>
            <person name="Larimer F."/>
            <person name="Land M."/>
            <person name="Hauser L."/>
            <person name="Kyrpides N."/>
            <person name="Mikhailova N."/>
            <person name="Miller C."/>
            <person name="Richardson P."/>
        </authorList>
    </citation>
    <scope>NUCLEOTIDE SEQUENCE</scope>
    <source>
        <strain evidence="1">PYR-GCK</strain>
    </source>
</reference>
<reference evidence="1" key="2">
    <citation type="journal article" date="2013" name="PLoS ONE">
        <title>A Gene Expression Study of the Activities of Aromatic Ring-Cleavage Dioxygenases in Mycobacterium gilvum PYR-GCK to Changes in Salinity and pH during Pyrene Degradation.</title>
        <authorList>
            <person name="Badejo A.C."/>
            <person name="Badejo A.O."/>
            <person name="Shin K.H."/>
            <person name="Chai Y.G."/>
        </authorList>
    </citation>
    <scope>NUCLEOTIDE SEQUENCE [LARGE SCALE GENOMIC DNA]</scope>
    <source>
        <strain evidence="1">PYR-GCK</strain>
    </source>
</reference>
<evidence type="ECO:0000313" key="1">
    <source>
        <dbReference type="EMBL" id="ABP46704.1"/>
    </source>
</evidence>
<gene>
    <name evidence="1" type="ordered locus">Mflv_4235</name>
</gene>
<accession>A4TE14</accession>
<dbReference type="PANTHER" id="PTHR10668:SF105">
    <property type="entry name" value="DEHYDROGENASE-RELATED"/>
    <property type="match status" value="1"/>
</dbReference>
<name>A4TE14_MYCGI</name>
<dbReference type="PRINTS" id="PR00411">
    <property type="entry name" value="PNDRDTASEI"/>
</dbReference>
<dbReference type="STRING" id="350054.Mflv_4235"/>
<proteinExistence type="predicted"/>
<dbReference type="InterPro" id="IPR036188">
    <property type="entry name" value="FAD/NAD-bd_sf"/>
</dbReference>
<dbReference type="KEGG" id="mgi:Mflv_4235"/>
<organism evidence="1">
    <name type="scientific">Mycolicibacterium gilvum (strain PYR-GCK)</name>
    <name type="common">Mycobacterium gilvum (strain PYR-GCK)</name>
    <dbReference type="NCBI Taxonomy" id="350054"/>
    <lineage>
        <taxon>Bacteria</taxon>
        <taxon>Bacillati</taxon>
        <taxon>Actinomycetota</taxon>
        <taxon>Actinomycetes</taxon>
        <taxon>Mycobacteriales</taxon>
        <taxon>Mycobacteriaceae</taxon>
        <taxon>Mycolicibacterium</taxon>
    </lineage>
</organism>
<dbReference type="SUPFAM" id="SSF51905">
    <property type="entry name" value="FAD/NAD(P)-binding domain"/>
    <property type="match status" value="1"/>
</dbReference>
<dbReference type="HOGENOM" id="CLU_019327_1_1_11"/>
<dbReference type="eggNOG" id="COG1233">
    <property type="taxonomic scope" value="Bacteria"/>
</dbReference>
<dbReference type="Pfam" id="PF13450">
    <property type="entry name" value="NAD_binding_8"/>
    <property type="match status" value="1"/>
</dbReference>
<protein>
    <recommendedName>
        <fullName evidence="2">Phytoene dehydrogenase-like oxidoreductase</fullName>
    </recommendedName>
</protein>
<dbReference type="OrthoDB" id="833207at2"/>
<sequence length="482" mass="50388">MGSNGQVELTVVGSGPNGLAAAVICARAGVSVRVVEAQPTAGGGARTLPDPEFSGVSHDICSAVHPLALASPFFAAFDLRARGVTLEVPEVSYGNPLPGRRAAIGYLDIDRTCAELEDGEPWRRLLGPLAADCDGVVGLLLGDKRSIPPSIPAALRVAPRLLAQGTPAWGTLLGEDARALFTGVAAHTISRMPSLVASGAGLMLSTLAHAVGWPIPVGGSQAIPDALIADLRAHGGELVVGEEVSTPPSGVVLYDTAPTALLDIYGDRLPSRYARTLRRYRYGPGVAKVDFVLSGEIPWRDKRLASAPTLHMGGDRATMALAEKDIAEGRHAQWPMVLASLPHLADPGRIDAAGRRPLWTYAHVPAGSTVDMAETITGVFERFAPGFRDLVVGVRSVPAARLADHNANLVGGDIGVGGNNMFSALTGPALRWNPWATPIPRTYLCSSATPPGGGVHGMAGYYAARTVLRREFGIREMPPLAP</sequence>